<feature type="chain" id="PRO_5042959572" description="AAA+ ATPase domain-containing protein" evidence="5">
    <location>
        <begin position="19"/>
        <end position="1195"/>
    </location>
</feature>
<evidence type="ECO:0000256" key="1">
    <source>
        <dbReference type="ARBA" id="ARBA00022614"/>
    </source>
</evidence>
<reference evidence="7 8" key="1">
    <citation type="submission" date="2024-02" db="EMBL/GenBank/DDBJ databases">
        <title>High-quality chromosome-scale genome assembly of Pensacola bahiagrass (Paspalum notatum Flugge var. saurae).</title>
        <authorList>
            <person name="Vega J.M."/>
            <person name="Podio M."/>
            <person name="Orjuela J."/>
            <person name="Siena L.A."/>
            <person name="Pessino S.C."/>
            <person name="Combes M.C."/>
            <person name="Mariac C."/>
            <person name="Albertini E."/>
            <person name="Pupilli F."/>
            <person name="Ortiz J.P.A."/>
            <person name="Leblanc O."/>
        </authorList>
    </citation>
    <scope>NUCLEOTIDE SEQUENCE [LARGE SCALE GENOMIC DNA]</scope>
    <source>
        <strain evidence="7">R1</strain>
        <tissue evidence="7">Leaf</tissue>
    </source>
</reference>
<feature type="compositionally biased region" description="Acidic residues" evidence="4">
    <location>
        <begin position="227"/>
        <end position="243"/>
    </location>
</feature>
<feature type="region of interest" description="Disordered" evidence="4">
    <location>
        <begin position="211"/>
        <end position="283"/>
    </location>
</feature>
<dbReference type="FunFam" id="1.10.10.10:FF:000322">
    <property type="entry name" value="Probable disease resistance protein At1g63360"/>
    <property type="match status" value="1"/>
</dbReference>
<evidence type="ECO:0000256" key="5">
    <source>
        <dbReference type="SAM" id="SignalP"/>
    </source>
</evidence>
<dbReference type="Proteomes" id="UP001341281">
    <property type="component" value="Chromosome 01"/>
</dbReference>
<dbReference type="Pfam" id="PF25019">
    <property type="entry name" value="LRR_R13L1-DRL21"/>
    <property type="match status" value="1"/>
</dbReference>
<dbReference type="EMBL" id="CP144745">
    <property type="protein sequence ID" value="WVZ49613.1"/>
    <property type="molecule type" value="Genomic_DNA"/>
</dbReference>
<dbReference type="PANTHER" id="PTHR36766:SF64">
    <property type="entry name" value="OS12G0206100 PROTEIN"/>
    <property type="match status" value="1"/>
</dbReference>
<protein>
    <recommendedName>
        <fullName evidence="6">AAA+ ATPase domain-containing protein</fullName>
    </recommendedName>
</protein>
<feature type="domain" description="AAA+ ATPase" evidence="6">
    <location>
        <begin position="438"/>
        <end position="581"/>
    </location>
</feature>
<keyword evidence="5" id="KW-0732">Signal</keyword>
<proteinExistence type="predicted"/>
<dbReference type="PANTHER" id="PTHR36766">
    <property type="entry name" value="PLANT BROAD-SPECTRUM MILDEW RESISTANCE PROTEIN RPW8"/>
    <property type="match status" value="1"/>
</dbReference>
<dbReference type="SUPFAM" id="SSF52058">
    <property type="entry name" value="L domain-like"/>
    <property type="match status" value="1"/>
</dbReference>
<dbReference type="GO" id="GO:0002758">
    <property type="term" value="P:innate immune response-activating signaling pathway"/>
    <property type="evidence" value="ECO:0007669"/>
    <property type="project" value="UniProtKB-ARBA"/>
</dbReference>
<dbReference type="GO" id="GO:0009626">
    <property type="term" value="P:plant-type hypersensitive response"/>
    <property type="evidence" value="ECO:0007669"/>
    <property type="project" value="UniProtKB-ARBA"/>
</dbReference>
<dbReference type="InterPro" id="IPR027417">
    <property type="entry name" value="P-loop_NTPase"/>
</dbReference>
<dbReference type="GO" id="GO:0042742">
    <property type="term" value="P:defense response to bacterium"/>
    <property type="evidence" value="ECO:0007669"/>
    <property type="project" value="UniProtKB-ARBA"/>
</dbReference>
<keyword evidence="8" id="KW-1185">Reference proteome</keyword>
<evidence type="ECO:0000256" key="4">
    <source>
        <dbReference type="SAM" id="MobiDB-lite"/>
    </source>
</evidence>
<dbReference type="InterPro" id="IPR002182">
    <property type="entry name" value="NB-ARC"/>
</dbReference>
<dbReference type="SUPFAM" id="SSF52540">
    <property type="entry name" value="P-loop containing nucleoside triphosphate hydrolases"/>
    <property type="match status" value="1"/>
</dbReference>
<feature type="signal peptide" evidence="5">
    <location>
        <begin position="1"/>
        <end position="18"/>
    </location>
</feature>
<dbReference type="Pfam" id="PF00931">
    <property type="entry name" value="NB-ARC"/>
    <property type="match status" value="1"/>
</dbReference>
<feature type="compositionally biased region" description="Basic and acidic residues" evidence="4">
    <location>
        <begin position="390"/>
        <end position="402"/>
    </location>
</feature>
<evidence type="ECO:0000313" key="7">
    <source>
        <dbReference type="EMBL" id="WVZ49613.1"/>
    </source>
</evidence>
<dbReference type="InterPro" id="IPR036388">
    <property type="entry name" value="WH-like_DNA-bd_sf"/>
</dbReference>
<gene>
    <name evidence="7" type="ORF">U9M48_000954</name>
</gene>
<evidence type="ECO:0000259" key="6">
    <source>
        <dbReference type="SMART" id="SM00382"/>
    </source>
</evidence>
<dbReference type="InterPro" id="IPR056789">
    <property type="entry name" value="LRR_R13L1-DRL21"/>
</dbReference>
<accession>A0AAQ3SCN3</accession>
<feature type="compositionally biased region" description="Low complexity" evidence="4">
    <location>
        <begin position="370"/>
        <end position="388"/>
    </location>
</feature>
<feature type="compositionally biased region" description="Basic and acidic residues" evidence="4">
    <location>
        <begin position="244"/>
        <end position="283"/>
    </location>
</feature>
<keyword evidence="2" id="KW-0677">Repeat</keyword>
<dbReference type="Gene3D" id="1.10.10.10">
    <property type="entry name" value="Winged helix-like DNA-binding domain superfamily/Winged helix DNA-binding domain"/>
    <property type="match status" value="1"/>
</dbReference>
<dbReference type="InterPro" id="IPR058922">
    <property type="entry name" value="WHD_DRP"/>
</dbReference>
<dbReference type="SMART" id="SM00382">
    <property type="entry name" value="AAA"/>
    <property type="match status" value="1"/>
</dbReference>
<sequence>MGWLLSPITTLLVNKLFAYLLSDISRKYRRLETTTVSDLERTLNTVQEQRMQRTVEDKGPRCDLERLAKTEEHLKSAWYEAQDIMDTVEYRRTEEESIGRTSSWVRRRLDAAGACIAGCFWLGRQIDVARAATLQCAQRFYQVAAGRFIIIHGLLQHAQISFFCQRQFRGAAATTPGPLLPISESGTSMVGTGTTISSSIALEAIGLGDAPSQLGGPKPPLLRPTEEVAEEKVEEIEEEENDREEEKKEEEQEKVKEEIQEEKQHDKEEEKKESVRKEEQDKVREDENGALYRCIRSMLICLSNAIVFARSYRDWSYQEVFGIESNQQRGKIADYSFFPPFGANSLSKRIQHIENILDDSKKSNLLNQQSGSSKIPVSKESSSSEISINDTKKESSSRREQIDNLDRKIERKVFGRDIELKRICEMFRKRPYGHGSKPYSVLGIHGIAGSGKSTLANYVCDHEKKAGEKYFDLIMFSKVSVNFRVDKIFRDMLREISKDQQSDSKDIEFLRNELMGKLEGKRFLLVLDDLWVNDGNQKERDILLDALLAGQNGSIILVTAQRDDAAAGLGAEEQIPIPDLEEEEYIKLFMHHALQGAVYDKGEFERIGKIIVEKLHRSPIAAVTVAKRLGMNRSIRFWERTANLDVLSRTMGALWWSYQQLDVDIRRCFVYCSTFPAGYKLKRDELVRIWIAHGFLNTTGNKTEEMEDAGDRYLDELVKSSFLQVRNTWGIGEEITIHDLLHELAERVAGSDFFRIDDSSVLPEKDLPRGVRHLFIGSKNAAQDAETAGEKNLDLGNLRTLIIDETYNNSTNGEQRRHDFEKIFDRLFRKLMKLQVLIIKLVNNDTDELSFPVSIDQMKHLRYISFRCHWWDYEGKLILPSTFSKLYQMQTLCFFLRGGTVSYPDGMANLIRLRHGDLGGVPNIGRMTSLQTMPYFSVKKEQGHELKQLEQLNKLRGSLMIFGLESVGSKDEALEADLASKNRVTDLLLDFDSSTKNHPDVEAEVLEGLYPPKDLQELTIQGYRGSRYPSWMLSGQQHPDAPKHLRRLHLIHCSCPLTSFPEDSELFMNLHELLIRSWEHDSLPENMERLVSLQSLFIVGCDNSKSTMVLGPTLPRSLRKIWIFESILVLENMEHLVSLESLDIHRCFEMEILPTLPLSLKKISISWCDVLRRTCQEEGHENWQKIKHVPSKDIM</sequence>
<dbReference type="Pfam" id="PF23559">
    <property type="entry name" value="WHD_DRP"/>
    <property type="match status" value="1"/>
</dbReference>
<dbReference type="InterPro" id="IPR032675">
    <property type="entry name" value="LRR_dom_sf"/>
</dbReference>
<evidence type="ECO:0000313" key="8">
    <source>
        <dbReference type="Proteomes" id="UP001341281"/>
    </source>
</evidence>
<name>A0AAQ3SCN3_PASNO</name>
<dbReference type="Gene3D" id="3.80.10.10">
    <property type="entry name" value="Ribonuclease Inhibitor"/>
    <property type="match status" value="1"/>
</dbReference>
<evidence type="ECO:0000256" key="2">
    <source>
        <dbReference type="ARBA" id="ARBA00022737"/>
    </source>
</evidence>
<dbReference type="GO" id="GO:0043531">
    <property type="term" value="F:ADP binding"/>
    <property type="evidence" value="ECO:0007669"/>
    <property type="project" value="InterPro"/>
</dbReference>
<dbReference type="PRINTS" id="PR00364">
    <property type="entry name" value="DISEASERSIST"/>
</dbReference>
<dbReference type="AlphaFoldDB" id="A0AAQ3SCN3"/>
<evidence type="ECO:0000256" key="3">
    <source>
        <dbReference type="ARBA" id="ARBA00022821"/>
    </source>
</evidence>
<dbReference type="InterPro" id="IPR003593">
    <property type="entry name" value="AAA+_ATPase"/>
</dbReference>
<feature type="region of interest" description="Disordered" evidence="4">
    <location>
        <begin position="364"/>
        <end position="402"/>
    </location>
</feature>
<keyword evidence="1" id="KW-0433">Leucine-rich repeat</keyword>
<organism evidence="7 8">
    <name type="scientific">Paspalum notatum var. saurae</name>
    <dbReference type="NCBI Taxonomy" id="547442"/>
    <lineage>
        <taxon>Eukaryota</taxon>
        <taxon>Viridiplantae</taxon>
        <taxon>Streptophyta</taxon>
        <taxon>Embryophyta</taxon>
        <taxon>Tracheophyta</taxon>
        <taxon>Spermatophyta</taxon>
        <taxon>Magnoliopsida</taxon>
        <taxon>Liliopsida</taxon>
        <taxon>Poales</taxon>
        <taxon>Poaceae</taxon>
        <taxon>PACMAD clade</taxon>
        <taxon>Panicoideae</taxon>
        <taxon>Andropogonodae</taxon>
        <taxon>Paspaleae</taxon>
        <taxon>Paspalinae</taxon>
        <taxon>Paspalum</taxon>
    </lineage>
</organism>
<keyword evidence="3" id="KW-0611">Plant defense</keyword>
<dbReference type="Gene3D" id="3.40.50.300">
    <property type="entry name" value="P-loop containing nucleotide triphosphate hydrolases"/>
    <property type="match status" value="1"/>
</dbReference>